<protein>
    <submittedName>
        <fullName evidence="1">Uncharacterized protein</fullName>
    </submittedName>
</protein>
<keyword evidence="2" id="KW-1185">Reference proteome</keyword>
<dbReference type="AntiFam" id="ANF00103">
    <property type="entry name" value="Shadow ORF (opposite can)"/>
</dbReference>
<dbReference type="EMBL" id="CAJNAS010000010">
    <property type="protein sequence ID" value="CAE6909629.1"/>
    <property type="molecule type" value="Genomic_DNA"/>
</dbReference>
<sequence length="95" mass="10317">MNLHGRLRVSNQRHRMQCLHLSQHVELGEPVGAFVDQVCDVAMNEDLAGRCAGNGFRYAAVGAADPQYVGPLVAGETLERAGWLRLSALISYIAP</sequence>
<evidence type="ECO:0000313" key="2">
    <source>
        <dbReference type="Proteomes" id="UP000675121"/>
    </source>
</evidence>
<name>A0A9N8MV40_9BURK</name>
<evidence type="ECO:0000313" key="1">
    <source>
        <dbReference type="EMBL" id="CAE6909629.1"/>
    </source>
</evidence>
<reference evidence="1" key="1">
    <citation type="submission" date="2021-02" db="EMBL/GenBank/DDBJ databases">
        <authorList>
            <person name="Vanwijnsberghe S."/>
        </authorList>
    </citation>
    <scope>NUCLEOTIDE SEQUENCE</scope>
    <source>
        <strain evidence="1">R-70211</strain>
    </source>
</reference>
<dbReference type="AlphaFoldDB" id="A0A9N8MV40"/>
<organism evidence="1 2">
    <name type="scientific">Paraburkholderia domus</name>
    <dbReference type="NCBI Taxonomy" id="2793075"/>
    <lineage>
        <taxon>Bacteria</taxon>
        <taxon>Pseudomonadati</taxon>
        <taxon>Pseudomonadota</taxon>
        <taxon>Betaproteobacteria</taxon>
        <taxon>Burkholderiales</taxon>
        <taxon>Burkholderiaceae</taxon>
        <taxon>Paraburkholderia</taxon>
    </lineage>
</organism>
<comment type="caution">
    <text evidence="1">The sequence shown here is derived from an EMBL/GenBank/DDBJ whole genome shotgun (WGS) entry which is preliminary data.</text>
</comment>
<accession>A0A9N8MV40</accession>
<proteinExistence type="predicted"/>
<gene>
    <name evidence="1" type="ORF">R70211_03823</name>
</gene>
<dbReference type="Proteomes" id="UP000675121">
    <property type="component" value="Unassembled WGS sequence"/>
</dbReference>